<reference evidence="1 2" key="1">
    <citation type="submission" date="2015-08" db="EMBL/GenBank/DDBJ databases">
        <title>Ancestral chromatin configuration constrains chromatin evolution on differentiating sex chromosomes in Drosophila.</title>
        <authorList>
            <person name="Zhou Q."/>
            <person name="Bachtrog D."/>
        </authorList>
    </citation>
    <scope>NUCLEOTIDE SEQUENCE [LARGE SCALE GENOMIC DNA]</scope>
    <source>
        <tissue evidence="1">Whole larvae</tissue>
    </source>
</reference>
<organism evidence="1 2">
    <name type="scientific">Drosophila busckii</name>
    <name type="common">Fruit fly</name>
    <dbReference type="NCBI Taxonomy" id="30019"/>
    <lineage>
        <taxon>Eukaryota</taxon>
        <taxon>Metazoa</taxon>
        <taxon>Ecdysozoa</taxon>
        <taxon>Arthropoda</taxon>
        <taxon>Hexapoda</taxon>
        <taxon>Insecta</taxon>
        <taxon>Pterygota</taxon>
        <taxon>Neoptera</taxon>
        <taxon>Endopterygota</taxon>
        <taxon>Diptera</taxon>
        <taxon>Brachycera</taxon>
        <taxon>Muscomorpha</taxon>
        <taxon>Ephydroidea</taxon>
        <taxon>Drosophilidae</taxon>
        <taxon>Drosophila</taxon>
    </lineage>
</organism>
<sequence>MGTRAIPEVDMINASRSLRQQRKAILGFAPNIGLSFVNYRSMELVDNFYLDCQNHRDYFRDPYDKLHRPPIFRYQQGSCGMKPDYNAEALVAPTKWVVERKPVVYPEQYSRHLNLDGSIRIGAYCASKSDNRFKR</sequence>
<dbReference type="EMBL" id="CP012526">
    <property type="protein sequence ID" value="ALC46384.1"/>
    <property type="molecule type" value="Genomic_DNA"/>
</dbReference>
<evidence type="ECO:0000313" key="2">
    <source>
        <dbReference type="Proteomes" id="UP000494163"/>
    </source>
</evidence>
<dbReference type="Proteomes" id="UP000494163">
    <property type="component" value="Chromosome 3R"/>
</dbReference>
<dbReference type="AlphaFoldDB" id="A0A0M4EIB5"/>
<proteinExistence type="predicted"/>
<dbReference type="OMA" id="HPMDSSK"/>
<gene>
    <name evidence="1" type="ORF">Dbus_chr3Rg1134</name>
</gene>
<accession>A0A0M4EIB5</accession>
<protein>
    <submittedName>
        <fullName evidence="1">CG13110</fullName>
    </submittedName>
</protein>
<dbReference type="OrthoDB" id="8181742at2759"/>
<keyword evidence="2" id="KW-1185">Reference proteome</keyword>
<name>A0A0M4EIB5_DROBS</name>
<evidence type="ECO:0000313" key="1">
    <source>
        <dbReference type="EMBL" id="ALC46384.1"/>
    </source>
</evidence>
<dbReference type="STRING" id="30019.A0A0M4EIB5"/>